<dbReference type="PANTHER" id="PTHR48038">
    <property type="entry name" value="RIBONUCLEOPROTEIN RB97D"/>
    <property type="match status" value="1"/>
</dbReference>
<dbReference type="PROSITE" id="PS50102">
    <property type="entry name" value="RRM"/>
    <property type="match status" value="1"/>
</dbReference>
<evidence type="ECO:0000313" key="10">
    <source>
        <dbReference type="EMBL" id="GJM85805.1"/>
    </source>
</evidence>
<keyword evidence="4" id="KW-0862">Zinc</keyword>
<feature type="domain" description="RRM" evidence="7">
    <location>
        <begin position="117"/>
        <end position="186"/>
    </location>
</feature>
<dbReference type="AlphaFoldDB" id="A0AAV5BH13"/>
<dbReference type="GO" id="GO:0003723">
    <property type="term" value="F:RNA binding"/>
    <property type="evidence" value="ECO:0007669"/>
    <property type="project" value="UniProtKB-UniRule"/>
</dbReference>
<dbReference type="SMART" id="SM00360">
    <property type="entry name" value="RRM"/>
    <property type="match status" value="1"/>
</dbReference>
<dbReference type="Pfam" id="PF00861">
    <property type="entry name" value="Ribosomal_L18p"/>
    <property type="match status" value="1"/>
</dbReference>
<feature type="region of interest" description="Disordered" evidence="6">
    <location>
        <begin position="343"/>
        <end position="372"/>
    </location>
</feature>
<evidence type="ECO:0000259" key="8">
    <source>
        <dbReference type="PROSITE" id="PS50158"/>
    </source>
</evidence>
<dbReference type="EMBL" id="BQKI01000001">
    <property type="protein sequence ID" value="GJM85177.1"/>
    <property type="molecule type" value="Genomic_DNA"/>
</dbReference>
<evidence type="ECO:0000256" key="6">
    <source>
        <dbReference type="SAM" id="MobiDB-lite"/>
    </source>
</evidence>
<comment type="similarity">
    <text evidence="1">Belongs to the universal ribosomal protein uL18 family.</text>
</comment>
<feature type="compositionally biased region" description="Basic and acidic residues" evidence="6">
    <location>
        <begin position="202"/>
        <end position="222"/>
    </location>
</feature>
<keyword evidence="4" id="KW-0479">Metal-binding</keyword>
<evidence type="ECO:0000259" key="7">
    <source>
        <dbReference type="PROSITE" id="PS50102"/>
    </source>
</evidence>
<dbReference type="InterPro" id="IPR000504">
    <property type="entry name" value="RRM_dom"/>
</dbReference>
<dbReference type="GO" id="GO:0006412">
    <property type="term" value="P:translation"/>
    <property type="evidence" value="ECO:0007669"/>
    <property type="project" value="InterPro"/>
</dbReference>
<feature type="region of interest" description="Disordered" evidence="6">
    <location>
        <begin position="798"/>
        <end position="840"/>
    </location>
</feature>
<keyword evidence="11" id="KW-1185">Reference proteome</keyword>
<dbReference type="InterPro" id="IPR012677">
    <property type="entry name" value="Nucleotide-bd_a/b_plait_sf"/>
</dbReference>
<gene>
    <name evidence="9" type="primary">ga00918</name>
    <name evidence="10" type="synonym">ga01605</name>
    <name evidence="9" type="ORF">PR202_ga00918</name>
    <name evidence="10" type="ORF">PR202_ga01605</name>
</gene>
<dbReference type="EMBL" id="BQKI01000001">
    <property type="protein sequence ID" value="GJM85805.1"/>
    <property type="molecule type" value="Genomic_DNA"/>
</dbReference>
<dbReference type="InterPro" id="IPR057268">
    <property type="entry name" value="Ribosomal_L18"/>
</dbReference>
<name>A0AAV5BH13_ELECO</name>
<evidence type="ECO:0000313" key="9">
    <source>
        <dbReference type="EMBL" id="GJM85177.1"/>
    </source>
</evidence>
<protein>
    <submittedName>
        <fullName evidence="9">Uncharacterized protein</fullName>
    </submittedName>
</protein>
<dbReference type="SUPFAM" id="SSF53137">
    <property type="entry name" value="Translational machinery components"/>
    <property type="match status" value="1"/>
</dbReference>
<reference evidence="9" key="1">
    <citation type="journal article" date="2018" name="DNA Res.">
        <title>Multiple hybrid de novo genome assembly of finger millet, an orphan allotetraploid crop.</title>
        <authorList>
            <person name="Hatakeyama M."/>
            <person name="Aluri S."/>
            <person name="Balachadran M.T."/>
            <person name="Sivarajan S.R."/>
            <person name="Patrignani A."/>
            <person name="Gruter S."/>
            <person name="Poveda L."/>
            <person name="Shimizu-Inatsugi R."/>
            <person name="Baeten J."/>
            <person name="Francoijs K.J."/>
            <person name="Nataraja K.N."/>
            <person name="Reddy Y.A.N."/>
            <person name="Phadnis S."/>
            <person name="Ravikumar R.L."/>
            <person name="Schlapbach R."/>
            <person name="Sreeman S.M."/>
            <person name="Shimizu K.K."/>
        </authorList>
    </citation>
    <scope>NUCLEOTIDE SEQUENCE</scope>
</reference>
<dbReference type="Gene3D" id="3.30.70.330">
    <property type="match status" value="1"/>
</dbReference>
<keyword evidence="5" id="KW-0694">RNA-binding</keyword>
<evidence type="ECO:0000313" key="11">
    <source>
        <dbReference type="Proteomes" id="UP001054889"/>
    </source>
</evidence>
<feature type="compositionally biased region" description="Low complexity" evidence="6">
    <location>
        <begin position="464"/>
        <end position="475"/>
    </location>
</feature>
<organism evidence="9 11">
    <name type="scientific">Eleusine coracana subsp. coracana</name>
    <dbReference type="NCBI Taxonomy" id="191504"/>
    <lineage>
        <taxon>Eukaryota</taxon>
        <taxon>Viridiplantae</taxon>
        <taxon>Streptophyta</taxon>
        <taxon>Embryophyta</taxon>
        <taxon>Tracheophyta</taxon>
        <taxon>Spermatophyta</taxon>
        <taxon>Magnoliopsida</taxon>
        <taxon>Liliopsida</taxon>
        <taxon>Poales</taxon>
        <taxon>Poaceae</taxon>
        <taxon>PACMAD clade</taxon>
        <taxon>Chloridoideae</taxon>
        <taxon>Cynodonteae</taxon>
        <taxon>Eleusininae</taxon>
        <taxon>Eleusine</taxon>
    </lineage>
</organism>
<evidence type="ECO:0000256" key="1">
    <source>
        <dbReference type="ARBA" id="ARBA00007116"/>
    </source>
</evidence>
<evidence type="ECO:0000256" key="4">
    <source>
        <dbReference type="PROSITE-ProRule" id="PRU00047"/>
    </source>
</evidence>
<proteinExistence type="inferred from homology"/>
<accession>A0AAV5BH13</accession>
<dbReference type="GO" id="GO:0005840">
    <property type="term" value="C:ribosome"/>
    <property type="evidence" value="ECO:0007669"/>
    <property type="project" value="UniProtKB-KW"/>
</dbReference>
<evidence type="ECO:0000256" key="3">
    <source>
        <dbReference type="ARBA" id="ARBA00023274"/>
    </source>
</evidence>
<keyword evidence="4" id="KW-0863">Zinc-finger</keyword>
<dbReference type="GO" id="GO:0003735">
    <property type="term" value="F:structural constituent of ribosome"/>
    <property type="evidence" value="ECO:0007669"/>
    <property type="project" value="InterPro"/>
</dbReference>
<reference evidence="9" key="2">
    <citation type="submission" date="2021-12" db="EMBL/GenBank/DDBJ databases">
        <title>Resequencing data analysis of finger millet.</title>
        <authorList>
            <person name="Hatakeyama M."/>
            <person name="Aluri S."/>
            <person name="Balachadran M.T."/>
            <person name="Sivarajan S.R."/>
            <person name="Poveda L."/>
            <person name="Shimizu-Inatsugi R."/>
            <person name="Schlapbach R."/>
            <person name="Sreeman S.M."/>
            <person name="Shimizu K.K."/>
        </authorList>
    </citation>
    <scope>NUCLEOTIDE SEQUENCE</scope>
</reference>
<dbReference type="GO" id="GO:1990904">
    <property type="term" value="C:ribonucleoprotein complex"/>
    <property type="evidence" value="ECO:0007669"/>
    <property type="project" value="UniProtKB-KW"/>
</dbReference>
<feature type="region of interest" description="Disordered" evidence="6">
    <location>
        <begin position="462"/>
        <end position="522"/>
    </location>
</feature>
<keyword evidence="2" id="KW-0689">Ribosomal protein</keyword>
<evidence type="ECO:0000256" key="2">
    <source>
        <dbReference type="ARBA" id="ARBA00022980"/>
    </source>
</evidence>
<dbReference type="InterPro" id="IPR035979">
    <property type="entry name" value="RBD_domain_sf"/>
</dbReference>
<evidence type="ECO:0000256" key="5">
    <source>
        <dbReference type="PROSITE-ProRule" id="PRU00176"/>
    </source>
</evidence>
<feature type="region of interest" description="Disordered" evidence="6">
    <location>
        <begin position="194"/>
        <end position="277"/>
    </location>
</feature>
<feature type="compositionally biased region" description="Polar residues" evidence="6">
    <location>
        <begin position="476"/>
        <end position="502"/>
    </location>
</feature>
<dbReference type="GO" id="GO:0008270">
    <property type="term" value="F:zinc ion binding"/>
    <property type="evidence" value="ECO:0007669"/>
    <property type="project" value="UniProtKB-KW"/>
</dbReference>
<dbReference type="FunFam" id="3.30.420.100:FF:000004">
    <property type="entry name" value="50S ribosomal protein L18"/>
    <property type="match status" value="1"/>
</dbReference>
<dbReference type="PANTHER" id="PTHR48038:SF2">
    <property type="entry name" value="OS02G0536400 PROTEIN"/>
    <property type="match status" value="1"/>
</dbReference>
<dbReference type="Gene3D" id="3.30.420.100">
    <property type="match status" value="1"/>
</dbReference>
<comment type="caution">
    <text evidence="9">The sequence shown here is derived from an EMBL/GenBank/DDBJ whole genome shotgun (WGS) entry which is preliminary data.</text>
</comment>
<feature type="compositionally biased region" description="Basic and acidic residues" evidence="6">
    <location>
        <begin position="229"/>
        <end position="269"/>
    </location>
</feature>
<feature type="domain" description="CCHC-type" evidence="8">
    <location>
        <begin position="379"/>
        <end position="394"/>
    </location>
</feature>
<sequence>MGRGANHQLKPRRFSAVAAAVSVSPPGTERQRSSASRLHGYALYVSKFGEEEVAEDDDFDGKPTAVMVQPMRRREPRVDAAIDRCNGSYLPRLKDFQSLGCHKQVVLANLTHDCLQMSLHIGQLSPDARQPYLERLFQRYGPCFVYLKDGYGFAVYECNADAARALRALHGKYVCDRRITVNWSKNQPRFSQGFRRNSRFAESPHRRTSRDGRENIRFRDSLAVKNRPPSHDEHHNKNPPASHEKNSPASHDESHDSASAREKEYDKLTEGVNDAGENIAEEEASLEEMKRDEGGTVDASAIEHERWAEAGKGTPGDGDGFDCYEPYHGLDRQKETEDMIKASPWDSRGHGRSSEKWRDHSDKHVDVSHNDKSRSPPTCYTCGVSGHCARYCPQEMDAKLKARRDGLHFRDKLELRQRRFGSPSWRQPDFVFIQWIKSVIEFKMAGNHFLILKREYLDSRHRSPSYSAHSSSKSSQPTQREGSRSNINKPVPFSTSGPPQHKSSPDVGNKNPDGLVNCPLEDKSDFWTTPENEIKHTNNKQEGKGSALNSEVLPDKCANVDGYTGVKFGKSLADYNDNITSEVRSQNANFDGTSSVKSNQDILGKNGRSKSLKLTTNEVVSALKRYRMETHEVESLDQPVEKYFGAARLWPWEIIYYRRLKKGPISTENYARRLEQNKEFGIVDQLSNGQLRGPEIGNRLRLLLDIASPWARLCFLVYWFDRLFHSFGWTIGPYQSTIVDPSPARLRRASGEVRSRHCGEVISNRFTARNCGKKMIRLVLRLGPVPFIGESVQRSRAFRPARDPANTSHPSALSPPPPSSTRSAPTAVGRSPLSRGSLSPVIGRDNGNAVIALMLVSFVRLAADQDAEEHLESVLEERGSCSAERKSCICTVYLLESIPQRTGNEYHNPKATDLNLILSSSRSFFGVEDFVDEDNSRPYTYKKEKRSKNPHKHISFKQRTIAYMEPFTLDVFISKRFVSASLTHRSTCRQVAVAGTNSKDVKAVLQSRSDIPACLAVGRFLAERAKEVDVYTCTYMPRERDKFEGKIRAVVQSLIDNGINVKLYLD</sequence>
<dbReference type="InterPro" id="IPR001878">
    <property type="entry name" value="Znf_CCHC"/>
</dbReference>
<feature type="compositionally biased region" description="Basic and acidic residues" evidence="6">
    <location>
        <begin position="347"/>
        <end position="372"/>
    </location>
</feature>
<dbReference type="SUPFAM" id="SSF54928">
    <property type="entry name" value="RNA-binding domain, RBD"/>
    <property type="match status" value="1"/>
</dbReference>
<dbReference type="InterPro" id="IPR036875">
    <property type="entry name" value="Znf_CCHC_sf"/>
</dbReference>
<dbReference type="CDD" id="cd00432">
    <property type="entry name" value="Ribosomal_L18_L5e"/>
    <property type="match status" value="1"/>
</dbReference>
<dbReference type="Proteomes" id="UP001054889">
    <property type="component" value="Unassembled WGS sequence"/>
</dbReference>
<dbReference type="PROSITE" id="PS50158">
    <property type="entry name" value="ZF_CCHC"/>
    <property type="match status" value="1"/>
</dbReference>
<keyword evidence="3" id="KW-0687">Ribonucleoprotein</keyword>
<dbReference type="Pfam" id="PF00076">
    <property type="entry name" value="RRM_1"/>
    <property type="match status" value="1"/>
</dbReference>
<dbReference type="SUPFAM" id="SSF57756">
    <property type="entry name" value="Retrovirus zinc finger-like domains"/>
    <property type="match status" value="1"/>
</dbReference>
<dbReference type="InterPro" id="IPR005484">
    <property type="entry name" value="Ribosomal_uL18_bac/plant/anim"/>
</dbReference>